<name>A0A160TTL0_9ZZZZ</name>
<sequence length="46" mass="5328">MLPCWQPIFTLLERNLIADRAGHSTLYWQRQPTEPANTLTDGETEL</sequence>
<protein>
    <submittedName>
        <fullName evidence="1">Uncharacterized protein</fullName>
    </submittedName>
</protein>
<dbReference type="EMBL" id="CZRL01000097">
    <property type="protein sequence ID" value="CUS53408.1"/>
    <property type="molecule type" value="Genomic_DNA"/>
</dbReference>
<evidence type="ECO:0000313" key="1">
    <source>
        <dbReference type="EMBL" id="CUS53408.1"/>
    </source>
</evidence>
<proteinExistence type="predicted"/>
<gene>
    <name evidence="1" type="ORF">MGWOODY_XGa1418</name>
</gene>
<organism evidence="1">
    <name type="scientific">hydrothermal vent metagenome</name>
    <dbReference type="NCBI Taxonomy" id="652676"/>
    <lineage>
        <taxon>unclassified sequences</taxon>
        <taxon>metagenomes</taxon>
        <taxon>ecological metagenomes</taxon>
    </lineage>
</organism>
<reference evidence="1" key="1">
    <citation type="submission" date="2015-10" db="EMBL/GenBank/DDBJ databases">
        <authorList>
            <person name="Gilbert D.G."/>
        </authorList>
    </citation>
    <scope>NUCLEOTIDE SEQUENCE</scope>
</reference>
<dbReference type="AlphaFoldDB" id="A0A160TTL0"/>
<accession>A0A160TTL0</accession>